<feature type="non-terminal residue" evidence="1">
    <location>
        <position position="25"/>
    </location>
</feature>
<accession>A0A699R6D5</accession>
<sequence>MGAVGIDGSGIDEVVGCDDVSALGK</sequence>
<proteinExistence type="predicted"/>
<protein>
    <submittedName>
        <fullName evidence="1">Uncharacterized protein</fullName>
    </submittedName>
</protein>
<dbReference type="EMBL" id="BKCJ011077131">
    <property type="protein sequence ID" value="GFC80868.1"/>
    <property type="molecule type" value="Genomic_DNA"/>
</dbReference>
<comment type="caution">
    <text evidence="1">The sequence shown here is derived from an EMBL/GenBank/DDBJ whole genome shotgun (WGS) entry which is preliminary data.</text>
</comment>
<organism evidence="1">
    <name type="scientific">Tanacetum cinerariifolium</name>
    <name type="common">Dalmatian daisy</name>
    <name type="synonym">Chrysanthemum cinerariifolium</name>
    <dbReference type="NCBI Taxonomy" id="118510"/>
    <lineage>
        <taxon>Eukaryota</taxon>
        <taxon>Viridiplantae</taxon>
        <taxon>Streptophyta</taxon>
        <taxon>Embryophyta</taxon>
        <taxon>Tracheophyta</taxon>
        <taxon>Spermatophyta</taxon>
        <taxon>Magnoliopsida</taxon>
        <taxon>eudicotyledons</taxon>
        <taxon>Gunneridae</taxon>
        <taxon>Pentapetalae</taxon>
        <taxon>asterids</taxon>
        <taxon>campanulids</taxon>
        <taxon>Asterales</taxon>
        <taxon>Asteraceae</taxon>
        <taxon>Asteroideae</taxon>
        <taxon>Anthemideae</taxon>
        <taxon>Anthemidinae</taxon>
        <taxon>Tanacetum</taxon>
    </lineage>
</organism>
<name>A0A699R6D5_TANCI</name>
<reference evidence="1" key="1">
    <citation type="journal article" date="2019" name="Sci. Rep.">
        <title>Draft genome of Tanacetum cinerariifolium, the natural source of mosquito coil.</title>
        <authorList>
            <person name="Yamashiro T."/>
            <person name="Shiraishi A."/>
            <person name="Satake H."/>
            <person name="Nakayama K."/>
        </authorList>
    </citation>
    <scope>NUCLEOTIDE SEQUENCE</scope>
</reference>
<dbReference type="AlphaFoldDB" id="A0A699R6D5"/>
<gene>
    <name evidence="1" type="ORF">Tci_852838</name>
</gene>
<evidence type="ECO:0000313" key="1">
    <source>
        <dbReference type="EMBL" id="GFC80868.1"/>
    </source>
</evidence>